<dbReference type="Proteomes" id="UP000258102">
    <property type="component" value="Chromosome 2"/>
</dbReference>
<proteinExistence type="predicted"/>
<evidence type="ECO:0000313" key="2">
    <source>
        <dbReference type="Proteomes" id="UP000258102"/>
    </source>
</evidence>
<dbReference type="KEGG" id="ppis:B1L02_18940"/>
<name>A0AAD0RKK2_PSEO7</name>
<reference evidence="1 2" key="1">
    <citation type="submission" date="2018-08" db="EMBL/GenBank/DDBJ databases">
        <title>Whole Genome Sequences of Two Pseudoalteromonas piscicida Strains, DE1-A and DE2-A, which Exhibit Strong Antibacterial Activity against Vibrio vulnificus.</title>
        <authorList>
            <person name="Richards G.P."/>
            <person name="Needleman D.S."/>
            <person name="Watson M.A."/>
            <person name="Polson S.W."/>
        </authorList>
    </citation>
    <scope>NUCLEOTIDE SEQUENCE [LARGE SCALE GENOMIC DNA]</scope>
    <source>
        <strain evidence="1 2">DE2-A</strain>
    </source>
</reference>
<accession>A0AAD0RKK2</accession>
<organism evidence="1 2">
    <name type="scientific">Pseudoalteromonas piscicida</name>
    <dbReference type="NCBI Taxonomy" id="43662"/>
    <lineage>
        <taxon>Bacteria</taxon>
        <taxon>Pseudomonadati</taxon>
        <taxon>Pseudomonadota</taxon>
        <taxon>Gammaproteobacteria</taxon>
        <taxon>Alteromonadales</taxon>
        <taxon>Pseudoalteromonadaceae</taxon>
        <taxon>Pseudoalteromonas</taxon>
    </lineage>
</organism>
<sequence length="60" mass="6787">MPKLKTLIILNYSNLKDGKKCPRTEKVSATDMLQYPSGKLLNITLPIWTKGHGNFKLSIK</sequence>
<protein>
    <submittedName>
        <fullName evidence="1">Uncharacterized protein</fullName>
    </submittedName>
</protein>
<dbReference type="EMBL" id="CP031762">
    <property type="protein sequence ID" value="AXR04622.1"/>
    <property type="molecule type" value="Genomic_DNA"/>
</dbReference>
<evidence type="ECO:0000313" key="1">
    <source>
        <dbReference type="EMBL" id="AXR04622.1"/>
    </source>
</evidence>
<dbReference type="AlphaFoldDB" id="A0AAD0RKK2"/>
<gene>
    <name evidence="1" type="ORF">D0511_22385</name>
</gene>